<dbReference type="PROSITE" id="PS00108">
    <property type="entry name" value="PROTEIN_KINASE_ST"/>
    <property type="match status" value="2"/>
</dbReference>
<dbReference type="FunFam" id="1.10.510.10:FF:000343">
    <property type="entry name" value="Cysteine-rich receptor-like protein kinase 28"/>
    <property type="match status" value="1"/>
</dbReference>
<dbReference type="InterPro" id="IPR011009">
    <property type="entry name" value="Kinase-like_dom_sf"/>
</dbReference>
<evidence type="ECO:0000256" key="8">
    <source>
        <dbReference type="ARBA" id="ARBA00022737"/>
    </source>
</evidence>
<dbReference type="InterPro" id="IPR038408">
    <property type="entry name" value="GNK2_sf"/>
</dbReference>
<evidence type="ECO:0000256" key="9">
    <source>
        <dbReference type="ARBA" id="ARBA00022741"/>
    </source>
</evidence>
<dbReference type="GO" id="GO:0004674">
    <property type="term" value="F:protein serine/threonine kinase activity"/>
    <property type="evidence" value="ECO:0007669"/>
    <property type="project" value="UniProtKB-KW"/>
</dbReference>
<dbReference type="InterPro" id="IPR017441">
    <property type="entry name" value="Protein_kinase_ATP_BS"/>
</dbReference>
<feature type="binding site" evidence="19">
    <location>
        <position position="1031"/>
    </location>
    <ligand>
        <name>ATP</name>
        <dbReference type="ChEBI" id="CHEBI:30616"/>
    </ligand>
</feature>
<dbReference type="CDD" id="cd23509">
    <property type="entry name" value="Gnk2-like"/>
    <property type="match status" value="4"/>
</dbReference>
<feature type="domain" description="Gnk2-homologous" evidence="23">
    <location>
        <begin position="36"/>
        <end position="140"/>
    </location>
</feature>
<dbReference type="Gene3D" id="3.30.430.20">
    <property type="entry name" value="Gnk2 domain, C-X8-C-X2-C motif"/>
    <property type="match status" value="4"/>
</dbReference>
<feature type="domain" description="Protein kinase" evidence="22">
    <location>
        <begin position="355"/>
        <end position="643"/>
    </location>
</feature>
<evidence type="ECO:0000256" key="21">
    <source>
        <dbReference type="SAM" id="SignalP"/>
    </source>
</evidence>
<evidence type="ECO:0000256" key="1">
    <source>
        <dbReference type="ARBA" id="ARBA00004167"/>
    </source>
</evidence>
<keyword evidence="13 20" id="KW-0472">Membrane</keyword>
<feature type="transmembrane region" description="Helical" evidence="20">
    <location>
        <begin position="297"/>
        <end position="320"/>
    </location>
</feature>
<dbReference type="PROSITE" id="PS00107">
    <property type="entry name" value="PROTEIN_KINASE_ATP"/>
    <property type="match status" value="2"/>
</dbReference>
<feature type="signal peptide" evidence="21">
    <location>
        <begin position="1"/>
        <end position="28"/>
    </location>
</feature>
<evidence type="ECO:0000259" key="23">
    <source>
        <dbReference type="PROSITE" id="PS51473"/>
    </source>
</evidence>
<dbReference type="Proteomes" id="UP001153076">
    <property type="component" value="Unassembled WGS sequence"/>
</dbReference>
<keyword evidence="9 19" id="KW-0547">Nucleotide-binding</keyword>
<evidence type="ECO:0000256" key="6">
    <source>
        <dbReference type="ARBA" id="ARBA00022692"/>
    </source>
</evidence>
<organism evidence="24 25">
    <name type="scientific">Carnegiea gigantea</name>
    <dbReference type="NCBI Taxonomy" id="171969"/>
    <lineage>
        <taxon>Eukaryota</taxon>
        <taxon>Viridiplantae</taxon>
        <taxon>Streptophyta</taxon>
        <taxon>Embryophyta</taxon>
        <taxon>Tracheophyta</taxon>
        <taxon>Spermatophyta</taxon>
        <taxon>Magnoliopsida</taxon>
        <taxon>eudicotyledons</taxon>
        <taxon>Gunneridae</taxon>
        <taxon>Pentapetalae</taxon>
        <taxon>Caryophyllales</taxon>
        <taxon>Cactineae</taxon>
        <taxon>Cactaceae</taxon>
        <taxon>Cactoideae</taxon>
        <taxon>Echinocereeae</taxon>
        <taxon>Carnegiea</taxon>
    </lineage>
</organism>
<dbReference type="Gene3D" id="1.10.510.10">
    <property type="entry name" value="Transferase(Phosphotransferase) domain 1"/>
    <property type="match status" value="2"/>
</dbReference>
<evidence type="ECO:0000256" key="13">
    <source>
        <dbReference type="ARBA" id="ARBA00023136"/>
    </source>
</evidence>
<comment type="catalytic activity">
    <reaction evidence="17">
        <text>L-threonyl-[protein] + ATP = O-phospho-L-threonyl-[protein] + ADP + H(+)</text>
        <dbReference type="Rhea" id="RHEA:46608"/>
        <dbReference type="Rhea" id="RHEA-COMP:11060"/>
        <dbReference type="Rhea" id="RHEA-COMP:11605"/>
        <dbReference type="ChEBI" id="CHEBI:15378"/>
        <dbReference type="ChEBI" id="CHEBI:30013"/>
        <dbReference type="ChEBI" id="CHEBI:30616"/>
        <dbReference type="ChEBI" id="CHEBI:61977"/>
        <dbReference type="ChEBI" id="CHEBI:456216"/>
        <dbReference type="EC" id="2.7.11.1"/>
    </reaction>
</comment>
<evidence type="ECO:0000256" key="3">
    <source>
        <dbReference type="ARBA" id="ARBA00022527"/>
    </source>
</evidence>
<dbReference type="InterPro" id="IPR000719">
    <property type="entry name" value="Prot_kinase_dom"/>
</dbReference>
<dbReference type="Gene3D" id="3.30.200.20">
    <property type="entry name" value="Phosphorylase Kinase, domain 1"/>
    <property type="match status" value="2"/>
</dbReference>
<keyword evidence="10" id="KW-0418">Kinase</keyword>
<proteinExistence type="predicted"/>
<keyword evidence="4" id="KW-0597">Phosphoprotein</keyword>
<comment type="caution">
    <text evidence="24">The sequence shown here is derived from an EMBL/GenBank/DDBJ whole genome shotgun (WGS) entry which is preliminary data.</text>
</comment>
<dbReference type="CDD" id="cd14066">
    <property type="entry name" value="STKc_IRAK"/>
    <property type="match status" value="2"/>
</dbReference>
<dbReference type="InterPro" id="IPR001245">
    <property type="entry name" value="Ser-Thr/Tyr_kinase_cat_dom"/>
</dbReference>
<dbReference type="PANTHER" id="PTHR27002">
    <property type="entry name" value="RECEPTOR-LIKE SERINE/THREONINE-PROTEIN KINASE SD1-8"/>
    <property type="match status" value="1"/>
</dbReference>
<dbReference type="GO" id="GO:0009737">
    <property type="term" value="P:response to abscisic acid"/>
    <property type="evidence" value="ECO:0007669"/>
    <property type="project" value="UniProtKB-ARBA"/>
</dbReference>
<evidence type="ECO:0000256" key="19">
    <source>
        <dbReference type="PROSITE-ProRule" id="PRU10141"/>
    </source>
</evidence>
<dbReference type="OrthoDB" id="4062651at2759"/>
<evidence type="ECO:0000256" key="5">
    <source>
        <dbReference type="ARBA" id="ARBA00022679"/>
    </source>
</evidence>
<evidence type="ECO:0000256" key="17">
    <source>
        <dbReference type="ARBA" id="ARBA00047899"/>
    </source>
</evidence>
<feature type="binding site" evidence="19">
    <location>
        <position position="383"/>
    </location>
    <ligand>
        <name>ATP</name>
        <dbReference type="ChEBI" id="CHEBI:30616"/>
    </ligand>
</feature>
<evidence type="ECO:0000256" key="2">
    <source>
        <dbReference type="ARBA" id="ARBA00012513"/>
    </source>
</evidence>
<dbReference type="FunFam" id="3.30.200.20:FF:000142">
    <property type="entry name" value="Cysteine-rich receptor-like protein kinase 10"/>
    <property type="match status" value="2"/>
</dbReference>
<dbReference type="PROSITE" id="PS50011">
    <property type="entry name" value="PROTEIN_KINASE_DOM"/>
    <property type="match status" value="2"/>
</dbReference>
<evidence type="ECO:0000313" key="25">
    <source>
        <dbReference type="Proteomes" id="UP001153076"/>
    </source>
</evidence>
<dbReference type="InterPro" id="IPR008271">
    <property type="entry name" value="Ser/Thr_kinase_AS"/>
</dbReference>
<dbReference type="GO" id="GO:0042742">
    <property type="term" value="P:defense response to bacterium"/>
    <property type="evidence" value="ECO:0007669"/>
    <property type="project" value="TreeGrafter"/>
</dbReference>
<evidence type="ECO:0000256" key="18">
    <source>
        <dbReference type="ARBA" id="ARBA00048679"/>
    </source>
</evidence>
<evidence type="ECO:0000256" key="14">
    <source>
        <dbReference type="ARBA" id="ARBA00023157"/>
    </source>
</evidence>
<keyword evidence="6 20" id="KW-0812">Transmembrane</keyword>
<protein>
    <recommendedName>
        <fullName evidence="2">non-specific serine/threonine protein kinase</fullName>
        <ecNumber evidence="2">2.7.11.1</ecNumber>
    </recommendedName>
</protein>
<gene>
    <name evidence="24" type="ORF">Cgig2_004271</name>
</gene>
<evidence type="ECO:0000256" key="20">
    <source>
        <dbReference type="SAM" id="Phobius"/>
    </source>
</evidence>
<feature type="domain" description="Gnk2-homologous" evidence="23">
    <location>
        <begin position="690"/>
        <end position="794"/>
    </location>
</feature>
<keyword evidence="16" id="KW-0325">Glycoprotein</keyword>
<dbReference type="EMBL" id="JAKOGI010000127">
    <property type="protein sequence ID" value="KAJ8443066.1"/>
    <property type="molecule type" value="Genomic_DNA"/>
</dbReference>
<sequence>MAPLKITWASWLLFPSLFLGLVIPTSIADPEVTSQAYVYALCPDMTTVAPSSKYQTNINTLLSYLSANSSNKNLIFNTTVGSEADKIYGLFFCRIDVTVAVCQKCVLRGIEALKTRCPRKKSSIVWYFDQCVVRYSNQSFLGTMNDAPMIPMWNRENTLDIWNVSRNMNDFMEVVLTTLDRAAEQASSGPLHRKFATKEATFGANLTKLNKLYVLTECTPDISLADCRECLKMVISNTTGLCNEKAGCTLMCPNCNMRYDIHPFYGDAGDAGAVFSGPSSVPSSEGHNTQVIRRKRAIVIGATAAVALAMASVFGVWICIFKRKSRESPADLNDIESAESLKIDFNTIRSATNNFAEDKKLGEGGFGEVFKGKLENGQEVAVKRLSRDSRQGIEEFKTEILLVAKLQHRNLVKLLGFCVEKTEKLLVYEFLPNLSLDQFLFDPAKCASLDWDTRYKIICGIARALLYLHEDSRLKIIHRDLKSSNVLLDKDMNPKISDFGMARLFGTDETQRNTSRIAGTFGYMAPEYVITGQFSAKSDVYSFGMIVLEIVSGQKNKFCSQSHNEESLIHRAWRLWNVGIALELVDPTLGKKFSPDEVAKCIHIGLLCVQEDVSKRPRMATVVAALNGDSIILPLPTAAHFFITGAFEGFGESEAEQLSISIGLLLSQKLQKCTNLINHGSTAAPAASQAYVYALCPDMTSVSTGSQYQANIDTLLSYLFSNSSNKNLIYNTTVGTGADEIHGLFFCRIDVNVSDCEQCVKLGINALTTSCPGKKSSIVWYFDQCVVRYSNQSFMGTMTDVPMIPMWNRQNSLDIWNVTSNMTGFMEILLNTLGDAADQASSGPVHRKIATREALFGANLTSYNKLYVLTECTPDITLADCKRCLRMVIDNTTELCNVKAGCTLMCPNCNMRYDIYPFYGDASVAPVPGSSSGGMNRKVDRRKRAVIAGTTAAAAFAAMLLLGIRLFIHMRWSKKSTNDLNDIENVKSLKFDFNTIRSATNNFSEDRKLGEGGFGAVFKGKLKNGQEIAVKRLSANSNQGIEEFKTEVLLVAKLQHRNLVKLLGFCLSKTEKILVYEFLVNLSLDRFLSDSTKCASLDWGTRFKIVCGIAKGLLYLHEDSRLKIIHRDLKSSNVLLDKDMNPKISDFGMARLFGADETQGNTNKIAGTFGYMAPEYVIAGQYSAKSDVYSFGIIVLEIVSGQRNKFFSQELNEESLLQRAWRLWNEELVMELTDPTLGNNLLLEEVAKCIHIGLLCIQEDASRRPRMASVVAALNGDAIVLPSPTAPHFFLPREFDGIQESETEAFTGTKDITLLEPRKNAEQKSQVCGFVLVH</sequence>
<reference evidence="24" key="1">
    <citation type="submission" date="2022-04" db="EMBL/GenBank/DDBJ databases">
        <title>Carnegiea gigantea Genome sequencing and assembly v2.</title>
        <authorList>
            <person name="Copetti D."/>
            <person name="Sanderson M.J."/>
            <person name="Burquez A."/>
            <person name="Wojciechowski M.F."/>
        </authorList>
    </citation>
    <scope>NUCLEOTIDE SEQUENCE</scope>
    <source>
        <strain evidence="24">SGP5-SGP5p</strain>
        <tissue evidence="24">Aerial part</tissue>
    </source>
</reference>
<keyword evidence="5" id="KW-0808">Transferase</keyword>
<evidence type="ECO:0000256" key="10">
    <source>
        <dbReference type="ARBA" id="ARBA00022777"/>
    </source>
</evidence>
<evidence type="ECO:0000256" key="11">
    <source>
        <dbReference type="ARBA" id="ARBA00022840"/>
    </source>
</evidence>
<dbReference type="EC" id="2.7.11.1" evidence="2"/>
<keyword evidence="11 19" id="KW-0067">ATP-binding</keyword>
<evidence type="ECO:0000313" key="24">
    <source>
        <dbReference type="EMBL" id="KAJ8443066.1"/>
    </source>
</evidence>
<comment type="catalytic activity">
    <reaction evidence="18">
        <text>L-seryl-[protein] + ATP = O-phospho-L-seryl-[protein] + ADP + H(+)</text>
        <dbReference type="Rhea" id="RHEA:17989"/>
        <dbReference type="Rhea" id="RHEA-COMP:9863"/>
        <dbReference type="Rhea" id="RHEA-COMP:11604"/>
        <dbReference type="ChEBI" id="CHEBI:15378"/>
        <dbReference type="ChEBI" id="CHEBI:29999"/>
        <dbReference type="ChEBI" id="CHEBI:30616"/>
        <dbReference type="ChEBI" id="CHEBI:83421"/>
        <dbReference type="ChEBI" id="CHEBI:456216"/>
        <dbReference type="EC" id="2.7.11.1"/>
    </reaction>
</comment>
<keyword evidence="3" id="KW-0723">Serine/threonine-protein kinase</keyword>
<dbReference type="PANTHER" id="PTHR27002:SF1050">
    <property type="entry name" value="CYSTEINE-RICH RECEPTOR-LIKE PROTEIN KINASE 5"/>
    <property type="match status" value="1"/>
</dbReference>
<dbReference type="FunFam" id="1.10.510.10:FF:000060">
    <property type="entry name" value="G-type lectin S-receptor-like serine/threonine-protein kinase"/>
    <property type="match status" value="1"/>
</dbReference>
<feature type="domain" description="Gnk2-homologous" evidence="23">
    <location>
        <begin position="152"/>
        <end position="264"/>
    </location>
</feature>
<accession>A0A9Q1KF34</accession>
<dbReference type="PROSITE" id="PS51473">
    <property type="entry name" value="GNK2"/>
    <property type="match status" value="4"/>
</dbReference>
<dbReference type="InterPro" id="IPR002902">
    <property type="entry name" value="GNK2"/>
</dbReference>
<feature type="domain" description="Gnk2-homologous" evidence="23">
    <location>
        <begin position="806"/>
        <end position="918"/>
    </location>
</feature>
<keyword evidence="14" id="KW-1015">Disulfide bond</keyword>
<evidence type="ECO:0000256" key="16">
    <source>
        <dbReference type="ARBA" id="ARBA00023180"/>
    </source>
</evidence>
<dbReference type="Pfam" id="PF01657">
    <property type="entry name" value="Stress-antifung"/>
    <property type="match status" value="4"/>
</dbReference>
<keyword evidence="12 20" id="KW-1133">Transmembrane helix</keyword>
<dbReference type="Pfam" id="PF07714">
    <property type="entry name" value="PK_Tyr_Ser-Thr"/>
    <property type="match status" value="2"/>
</dbReference>
<keyword evidence="25" id="KW-1185">Reference proteome</keyword>
<name>A0A9Q1KF34_9CARY</name>
<keyword evidence="15" id="KW-0675">Receptor</keyword>
<evidence type="ECO:0000256" key="12">
    <source>
        <dbReference type="ARBA" id="ARBA00022989"/>
    </source>
</evidence>
<feature type="transmembrane region" description="Helical" evidence="20">
    <location>
        <begin position="945"/>
        <end position="968"/>
    </location>
</feature>
<dbReference type="GO" id="GO:0005524">
    <property type="term" value="F:ATP binding"/>
    <property type="evidence" value="ECO:0007669"/>
    <property type="project" value="UniProtKB-UniRule"/>
</dbReference>
<evidence type="ECO:0000259" key="22">
    <source>
        <dbReference type="PROSITE" id="PS50011"/>
    </source>
</evidence>
<comment type="subcellular location">
    <subcellularLocation>
        <location evidence="1">Membrane</location>
        <topology evidence="1">Single-pass membrane protein</topology>
    </subcellularLocation>
</comment>
<evidence type="ECO:0000256" key="7">
    <source>
        <dbReference type="ARBA" id="ARBA00022729"/>
    </source>
</evidence>
<dbReference type="SMART" id="SM00220">
    <property type="entry name" value="S_TKc"/>
    <property type="match status" value="2"/>
</dbReference>
<evidence type="ECO:0000256" key="15">
    <source>
        <dbReference type="ARBA" id="ARBA00023170"/>
    </source>
</evidence>
<keyword evidence="7 21" id="KW-0732">Signal</keyword>
<keyword evidence="8" id="KW-0677">Repeat</keyword>
<feature type="domain" description="Protein kinase" evidence="22">
    <location>
        <begin position="1003"/>
        <end position="1291"/>
    </location>
</feature>
<dbReference type="GO" id="GO:0005886">
    <property type="term" value="C:plasma membrane"/>
    <property type="evidence" value="ECO:0007669"/>
    <property type="project" value="TreeGrafter"/>
</dbReference>
<dbReference type="SUPFAM" id="SSF56112">
    <property type="entry name" value="Protein kinase-like (PK-like)"/>
    <property type="match status" value="2"/>
</dbReference>
<evidence type="ECO:0000256" key="4">
    <source>
        <dbReference type="ARBA" id="ARBA00022553"/>
    </source>
</evidence>
<feature type="chain" id="PRO_5040274268" description="non-specific serine/threonine protein kinase" evidence="21">
    <location>
        <begin position="29"/>
        <end position="1334"/>
    </location>
</feature>